<evidence type="ECO:0000313" key="2">
    <source>
        <dbReference type="EMBL" id="KAF3589348.1"/>
    </source>
</evidence>
<reference evidence="2" key="1">
    <citation type="submission" date="2019-12" db="EMBL/GenBank/DDBJ databases">
        <title>Genome sequencing and annotation of Brassica cretica.</title>
        <authorList>
            <person name="Studholme D.J."/>
            <person name="Sarris P."/>
        </authorList>
    </citation>
    <scope>NUCLEOTIDE SEQUENCE</scope>
    <source>
        <strain evidence="2">PFS-109/04</strain>
        <tissue evidence="2">Leaf</tissue>
    </source>
</reference>
<comment type="caution">
    <text evidence="2">The sequence shown here is derived from an EMBL/GenBank/DDBJ whole genome shotgun (WGS) entry which is preliminary data.</text>
</comment>
<proteinExistence type="predicted"/>
<dbReference type="AlphaFoldDB" id="A0A8S9S9L7"/>
<feature type="region of interest" description="Disordered" evidence="1">
    <location>
        <begin position="149"/>
        <end position="203"/>
    </location>
</feature>
<gene>
    <name evidence="2" type="ORF">F2Q69_00028736</name>
</gene>
<dbReference type="EMBL" id="QGKX02000088">
    <property type="protein sequence ID" value="KAF3589348.1"/>
    <property type="molecule type" value="Genomic_DNA"/>
</dbReference>
<name>A0A8S9S9L7_BRACR</name>
<evidence type="ECO:0000256" key="1">
    <source>
        <dbReference type="SAM" id="MobiDB-lite"/>
    </source>
</evidence>
<evidence type="ECO:0000313" key="3">
    <source>
        <dbReference type="Proteomes" id="UP000712600"/>
    </source>
</evidence>
<dbReference type="Proteomes" id="UP000712600">
    <property type="component" value="Unassembled WGS sequence"/>
</dbReference>
<organism evidence="2 3">
    <name type="scientific">Brassica cretica</name>
    <name type="common">Mustard</name>
    <dbReference type="NCBI Taxonomy" id="69181"/>
    <lineage>
        <taxon>Eukaryota</taxon>
        <taxon>Viridiplantae</taxon>
        <taxon>Streptophyta</taxon>
        <taxon>Embryophyta</taxon>
        <taxon>Tracheophyta</taxon>
        <taxon>Spermatophyta</taxon>
        <taxon>Magnoliopsida</taxon>
        <taxon>eudicotyledons</taxon>
        <taxon>Gunneridae</taxon>
        <taxon>Pentapetalae</taxon>
        <taxon>rosids</taxon>
        <taxon>malvids</taxon>
        <taxon>Brassicales</taxon>
        <taxon>Brassicaceae</taxon>
        <taxon>Brassiceae</taxon>
        <taxon>Brassica</taxon>
    </lineage>
</organism>
<protein>
    <submittedName>
        <fullName evidence="2">Uncharacterized protein</fullName>
    </submittedName>
</protein>
<accession>A0A8S9S9L7</accession>
<sequence length="203" mass="22053">MTQRHVQAAQLEGPPGFPPLFPELSKEEQKMAMKYISHSNETERLARIQRVRQGIADSARESTLRLTRIKNEVDKGKGHVYSYPDESNKLPLLKSGAVNINSRSQGIVIREEEAESADTFSATVSAPAHIASGFQLGPSSEGRVYGSLKAGKTQRNRPSSWKRKSSPKLLIAPPPASAVDISQSPSHSAKRKQSSPRGASPAS</sequence>
<feature type="compositionally biased region" description="Basic residues" evidence="1">
    <location>
        <begin position="152"/>
        <end position="166"/>
    </location>
</feature>